<dbReference type="STRING" id="1457250.GCA_000755225_01905"/>
<dbReference type="InterPro" id="IPR013783">
    <property type="entry name" value="Ig-like_fold"/>
</dbReference>
<dbReference type="OrthoDB" id="385164at2157"/>
<organism evidence="2 3">
    <name type="scientific">Halapricum salinum</name>
    <dbReference type="NCBI Taxonomy" id="1457250"/>
    <lineage>
        <taxon>Archaea</taxon>
        <taxon>Methanobacteriati</taxon>
        <taxon>Methanobacteriota</taxon>
        <taxon>Stenosarchaea group</taxon>
        <taxon>Halobacteria</taxon>
        <taxon>Halobacteriales</taxon>
        <taxon>Haloarculaceae</taxon>
        <taxon>Halapricum</taxon>
    </lineage>
</organism>
<sequence length="129" mass="13902">MPKTSRREFVTGGCAAIAGAGILGSTGTVAASDTQALTIYASDVTQVGEAAYITGDIEALGNWETAYKMYPQSSYWKHETELPVGTEYKIVKDEWVDGVEVSTDGVTWETGENHVVEDGQTIANLYPDF</sequence>
<dbReference type="EMBL" id="CP031310">
    <property type="protein sequence ID" value="QCC52490.1"/>
    <property type="molecule type" value="Genomic_DNA"/>
</dbReference>
<reference evidence="2 3" key="1">
    <citation type="journal article" date="2019" name="Nat. Commun.">
        <title>A new type of DNA phosphorothioation-based antiviral system in archaea.</title>
        <authorList>
            <person name="Xiong L."/>
            <person name="Liu S."/>
            <person name="Chen S."/>
            <person name="Xiao Y."/>
            <person name="Zhu B."/>
            <person name="Gao Y."/>
            <person name="Zhang Y."/>
            <person name="Chen B."/>
            <person name="Luo J."/>
            <person name="Deng Z."/>
            <person name="Chen X."/>
            <person name="Wang L."/>
            <person name="Chen S."/>
        </authorList>
    </citation>
    <scope>NUCLEOTIDE SEQUENCE [LARGE SCALE GENOMIC DNA]</scope>
    <source>
        <strain evidence="2 3">CBA1105</strain>
    </source>
</reference>
<dbReference type="PROSITE" id="PS51318">
    <property type="entry name" value="TAT"/>
    <property type="match status" value="1"/>
</dbReference>
<dbReference type="InterPro" id="IPR002044">
    <property type="entry name" value="CBM20"/>
</dbReference>
<feature type="domain" description="CBM20" evidence="1">
    <location>
        <begin position="27"/>
        <end position="129"/>
    </location>
</feature>
<dbReference type="AlphaFoldDB" id="A0A4D6HFB7"/>
<accession>A0A4D6HFB7</accession>
<name>A0A4D6HFB7_9EURY</name>
<dbReference type="SMART" id="SM01065">
    <property type="entry name" value="CBM_2"/>
    <property type="match status" value="1"/>
</dbReference>
<keyword evidence="3" id="KW-1185">Reference proteome</keyword>
<evidence type="ECO:0000259" key="1">
    <source>
        <dbReference type="PROSITE" id="PS51166"/>
    </source>
</evidence>
<dbReference type="Gene3D" id="2.60.40.10">
    <property type="entry name" value="Immunoglobulins"/>
    <property type="match status" value="1"/>
</dbReference>
<gene>
    <name evidence="2" type="ORF">DV733_15160</name>
</gene>
<dbReference type="Pfam" id="PF00686">
    <property type="entry name" value="CBM_20"/>
    <property type="match status" value="1"/>
</dbReference>
<dbReference type="SUPFAM" id="SSF49452">
    <property type="entry name" value="Starch-binding domain-like"/>
    <property type="match status" value="1"/>
</dbReference>
<protein>
    <recommendedName>
        <fullName evidence="1">CBM20 domain-containing protein</fullName>
    </recommendedName>
</protein>
<proteinExistence type="predicted"/>
<dbReference type="RefSeq" id="WP_049992813.1">
    <property type="nucleotide sequence ID" value="NZ_CP031310.1"/>
</dbReference>
<dbReference type="KEGG" id="hsn:DV733_15160"/>
<dbReference type="GO" id="GO:2001070">
    <property type="term" value="F:starch binding"/>
    <property type="evidence" value="ECO:0007669"/>
    <property type="project" value="InterPro"/>
</dbReference>
<dbReference type="PROSITE" id="PS51166">
    <property type="entry name" value="CBM20"/>
    <property type="match status" value="1"/>
</dbReference>
<dbReference type="Proteomes" id="UP000296706">
    <property type="component" value="Chromosome"/>
</dbReference>
<dbReference type="InterPro" id="IPR006311">
    <property type="entry name" value="TAT_signal"/>
</dbReference>
<dbReference type="GeneID" id="39849226"/>
<evidence type="ECO:0000313" key="2">
    <source>
        <dbReference type="EMBL" id="QCC52490.1"/>
    </source>
</evidence>
<evidence type="ECO:0000313" key="3">
    <source>
        <dbReference type="Proteomes" id="UP000296706"/>
    </source>
</evidence>
<dbReference type="InterPro" id="IPR013784">
    <property type="entry name" value="Carb-bd-like_fold"/>
</dbReference>